<protein>
    <submittedName>
        <fullName evidence="2">Uncharacterized protein</fullName>
    </submittedName>
</protein>
<evidence type="ECO:0000313" key="3">
    <source>
        <dbReference type="Proteomes" id="UP001187192"/>
    </source>
</evidence>
<name>A0AA87ZV15_FICCA</name>
<gene>
    <name evidence="2" type="ORF">TIFTF001_013488</name>
</gene>
<dbReference type="Proteomes" id="UP001187192">
    <property type="component" value="Unassembled WGS sequence"/>
</dbReference>
<dbReference type="AlphaFoldDB" id="A0AA87ZV15"/>
<accession>A0AA87ZV15</accession>
<evidence type="ECO:0000256" key="1">
    <source>
        <dbReference type="SAM" id="MobiDB-lite"/>
    </source>
</evidence>
<evidence type="ECO:0000313" key="2">
    <source>
        <dbReference type="EMBL" id="GMN44294.1"/>
    </source>
</evidence>
<feature type="region of interest" description="Disordered" evidence="1">
    <location>
        <begin position="136"/>
        <end position="181"/>
    </location>
</feature>
<organism evidence="2 3">
    <name type="scientific">Ficus carica</name>
    <name type="common">Common fig</name>
    <dbReference type="NCBI Taxonomy" id="3494"/>
    <lineage>
        <taxon>Eukaryota</taxon>
        <taxon>Viridiplantae</taxon>
        <taxon>Streptophyta</taxon>
        <taxon>Embryophyta</taxon>
        <taxon>Tracheophyta</taxon>
        <taxon>Spermatophyta</taxon>
        <taxon>Magnoliopsida</taxon>
        <taxon>eudicotyledons</taxon>
        <taxon>Gunneridae</taxon>
        <taxon>Pentapetalae</taxon>
        <taxon>rosids</taxon>
        <taxon>fabids</taxon>
        <taxon>Rosales</taxon>
        <taxon>Moraceae</taxon>
        <taxon>Ficeae</taxon>
        <taxon>Ficus</taxon>
    </lineage>
</organism>
<dbReference type="EMBL" id="BTGU01000018">
    <property type="protein sequence ID" value="GMN44294.1"/>
    <property type="molecule type" value="Genomic_DNA"/>
</dbReference>
<comment type="caution">
    <text evidence="2">The sequence shown here is derived from an EMBL/GenBank/DDBJ whole genome shotgun (WGS) entry which is preliminary data.</text>
</comment>
<proteinExistence type="predicted"/>
<feature type="compositionally biased region" description="Basic and acidic residues" evidence="1">
    <location>
        <begin position="152"/>
        <end position="181"/>
    </location>
</feature>
<keyword evidence="3" id="KW-1185">Reference proteome</keyword>
<sequence>MALQEEVSPQEKVLQSTMHINNFISWKVDPRVAFLSEKDLLRVVILANTSRTIATMYLPFLNLEEINDYALGAAALATLKCGMKNAKKAFEEGKTPSLGGFSYALMANIQSYGYLAQARPFPTVDEICTWGRDYTSRIDTTRSPPPNTPKITTKDHHQNHHKEQLANKDRHKNSNEHAEIK</sequence>
<reference evidence="2" key="1">
    <citation type="submission" date="2023-07" db="EMBL/GenBank/DDBJ databases">
        <title>draft genome sequence of fig (Ficus carica).</title>
        <authorList>
            <person name="Takahashi T."/>
            <person name="Nishimura K."/>
        </authorList>
    </citation>
    <scope>NUCLEOTIDE SEQUENCE</scope>
</reference>